<dbReference type="EMBL" id="CAJEWN010000620">
    <property type="protein sequence ID" value="CAD2187051.1"/>
    <property type="molecule type" value="Genomic_DNA"/>
</dbReference>
<name>A0A6V7WJ66_MELEN</name>
<dbReference type="Proteomes" id="UP000580250">
    <property type="component" value="Unassembled WGS sequence"/>
</dbReference>
<proteinExistence type="predicted"/>
<keyword evidence="1" id="KW-0472">Membrane</keyword>
<accession>A0A6V7WJ66</accession>
<comment type="caution">
    <text evidence="2">The sequence shown here is derived from an EMBL/GenBank/DDBJ whole genome shotgun (WGS) entry which is preliminary data.</text>
</comment>
<keyword evidence="1" id="KW-0812">Transmembrane</keyword>
<keyword evidence="1" id="KW-1133">Transmembrane helix</keyword>
<dbReference type="AlphaFoldDB" id="A0A6V7WJ66"/>
<feature type="transmembrane region" description="Helical" evidence="1">
    <location>
        <begin position="6"/>
        <end position="22"/>
    </location>
</feature>
<evidence type="ECO:0000256" key="1">
    <source>
        <dbReference type="SAM" id="Phobius"/>
    </source>
</evidence>
<protein>
    <submittedName>
        <fullName evidence="2">Uncharacterized protein</fullName>
    </submittedName>
</protein>
<evidence type="ECO:0000313" key="3">
    <source>
        <dbReference type="Proteomes" id="UP000580250"/>
    </source>
</evidence>
<sequence>MNYIVSYIVSFFPFCVGKFFSPKKFFYGIARPRCVVLSLMKGLILFAFNCPLIQLF</sequence>
<reference evidence="2 3" key="1">
    <citation type="submission" date="2020-08" db="EMBL/GenBank/DDBJ databases">
        <authorList>
            <person name="Koutsovoulos G."/>
            <person name="Danchin GJ E."/>
        </authorList>
    </citation>
    <scope>NUCLEOTIDE SEQUENCE [LARGE SCALE GENOMIC DNA]</scope>
</reference>
<organism evidence="2 3">
    <name type="scientific">Meloidogyne enterolobii</name>
    <name type="common">Root-knot nematode worm</name>
    <name type="synonym">Meloidogyne mayaguensis</name>
    <dbReference type="NCBI Taxonomy" id="390850"/>
    <lineage>
        <taxon>Eukaryota</taxon>
        <taxon>Metazoa</taxon>
        <taxon>Ecdysozoa</taxon>
        <taxon>Nematoda</taxon>
        <taxon>Chromadorea</taxon>
        <taxon>Rhabditida</taxon>
        <taxon>Tylenchina</taxon>
        <taxon>Tylenchomorpha</taxon>
        <taxon>Tylenchoidea</taxon>
        <taxon>Meloidogynidae</taxon>
        <taxon>Meloidogyninae</taxon>
        <taxon>Meloidogyne</taxon>
    </lineage>
</organism>
<gene>
    <name evidence="2" type="ORF">MENT_LOCUS39606</name>
</gene>
<feature type="transmembrane region" description="Helical" evidence="1">
    <location>
        <begin position="34"/>
        <end position="55"/>
    </location>
</feature>
<evidence type="ECO:0000313" key="2">
    <source>
        <dbReference type="EMBL" id="CAD2187051.1"/>
    </source>
</evidence>